<evidence type="ECO:0000313" key="7">
    <source>
        <dbReference type="Proteomes" id="UP001501821"/>
    </source>
</evidence>
<evidence type="ECO:0008006" key="8">
    <source>
        <dbReference type="Google" id="ProtNLM"/>
    </source>
</evidence>
<dbReference type="Proteomes" id="UP001501821">
    <property type="component" value="Unassembled WGS sequence"/>
</dbReference>
<comment type="subcellular location">
    <subcellularLocation>
        <location evidence="1">Membrane</location>
        <topology evidence="1">Multi-pass membrane protein</topology>
    </subcellularLocation>
</comment>
<name>A0ABP7I3Q3_9ACTN</name>
<evidence type="ECO:0000256" key="3">
    <source>
        <dbReference type="ARBA" id="ARBA00022989"/>
    </source>
</evidence>
<dbReference type="Pfam" id="PF04140">
    <property type="entry name" value="ICMT"/>
    <property type="match status" value="1"/>
</dbReference>
<dbReference type="RefSeq" id="WP_344772825.1">
    <property type="nucleotide sequence ID" value="NZ_BAABAH010000002.1"/>
</dbReference>
<evidence type="ECO:0000256" key="4">
    <source>
        <dbReference type="ARBA" id="ARBA00023136"/>
    </source>
</evidence>
<evidence type="ECO:0000256" key="2">
    <source>
        <dbReference type="ARBA" id="ARBA00022692"/>
    </source>
</evidence>
<evidence type="ECO:0000256" key="5">
    <source>
        <dbReference type="SAM" id="Phobius"/>
    </source>
</evidence>
<keyword evidence="7" id="KW-1185">Reference proteome</keyword>
<dbReference type="Gene3D" id="1.20.120.1630">
    <property type="match status" value="1"/>
</dbReference>
<organism evidence="6 7">
    <name type="scientific">Nocardioides panacisoli</name>
    <dbReference type="NCBI Taxonomy" id="627624"/>
    <lineage>
        <taxon>Bacteria</taxon>
        <taxon>Bacillati</taxon>
        <taxon>Actinomycetota</taxon>
        <taxon>Actinomycetes</taxon>
        <taxon>Propionibacteriales</taxon>
        <taxon>Nocardioidaceae</taxon>
        <taxon>Nocardioides</taxon>
    </lineage>
</organism>
<evidence type="ECO:0000256" key="1">
    <source>
        <dbReference type="ARBA" id="ARBA00004141"/>
    </source>
</evidence>
<dbReference type="PANTHER" id="PTHR43847">
    <property type="entry name" value="BLL3993 PROTEIN"/>
    <property type="match status" value="1"/>
</dbReference>
<feature type="transmembrane region" description="Helical" evidence="5">
    <location>
        <begin position="33"/>
        <end position="53"/>
    </location>
</feature>
<feature type="transmembrane region" description="Helical" evidence="5">
    <location>
        <begin position="65"/>
        <end position="86"/>
    </location>
</feature>
<proteinExistence type="predicted"/>
<keyword evidence="4 5" id="KW-0472">Membrane</keyword>
<keyword evidence="2 5" id="KW-0812">Transmembrane</keyword>
<dbReference type="EMBL" id="BAABAH010000002">
    <property type="protein sequence ID" value="GAA3808792.1"/>
    <property type="molecule type" value="Genomic_DNA"/>
</dbReference>
<reference evidence="7" key="1">
    <citation type="journal article" date="2019" name="Int. J. Syst. Evol. Microbiol.">
        <title>The Global Catalogue of Microorganisms (GCM) 10K type strain sequencing project: providing services to taxonomists for standard genome sequencing and annotation.</title>
        <authorList>
            <consortium name="The Broad Institute Genomics Platform"/>
            <consortium name="The Broad Institute Genome Sequencing Center for Infectious Disease"/>
            <person name="Wu L."/>
            <person name="Ma J."/>
        </authorList>
    </citation>
    <scope>NUCLEOTIDE SEQUENCE [LARGE SCALE GENOMIC DNA]</scope>
    <source>
        <strain evidence="7">JCM 16953</strain>
    </source>
</reference>
<dbReference type="PANTHER" id="PTHR43847:SF1">
    <property type="entry name" value="BLL3993 PROTEIN"/>
    <property type="match status" value="1"/>
</dbReference>
<evidence type="ECO:0000313" key="6">
    <source>
        <dbReference type="EMBL" id="GAA3808792.1"/>
    </source>
</evidence>
<gene>
    <name evidence="6" type="ORF">GCM10022242_09550</name>
</gene>
<sequence length="185" mass="19995">MTLLSISAVAFVVSEISIRLRSATRRHGSRVDSGSILVVIAAIALGALLATWCRSTRVGAIHSGAQVMDVVGIVLVWLGIVLRQWAVWVLGPFFTVVVRVSDEQPVIDHGPYRWVRHPSYTGLLLTLLGVGTAVENWLSLIASTVLPALGLAVRIRVEERALHAALGESYAAYAAGRRRLVPGIW</sequence>
<accession>A0ABP7I3Q3</accession>
<dbReference type="InterPro" id="IPR007269">
    <property type="entry name" value="ICMT_MeTrfase"/>
</dbReference>
<comment type="caution">
    <text evidence="6">The sequence shown here is derived from an EMBL/GenBank/DDBJ whole genome shotgun (WGS) entry which is preliminary data.</text>
</comment>
<dbReference type="InterPro" id="IPR052527">
    <property type="entry name" value="Metal_cation-efflux_comp"/>
</dbReference>
<protein>
    <recommendedName>
        <fullName evidence="8">Isoprenylcysteine carboxylmethyltransferase family protein</fullName>
    </recommendedName>
</protein>
<keyword evidence="3 5" id="KW-1133">Transmembrane helix</keyword>